<keyword evidence="3" id="KW-1185">Reference proteome</keyword>
<reference evidence="2 3" key="1">
    <citation type="journal article" date="2023" name="Plants (Basel)">
        <title>Bridging the Gap: Combining Genomics and Transcriptomics Approaches to Understand Stylosanthes scabra, an Orphan Legume from the Brazilian Caatinga.</title>
        <authorList>
            <person name="Ferreira-Neto J.R.C."/>
            <person name="da Silva M.D."/>
            <person name="Binneck E."/>
            <person name="de Melo N.F."/>
            <person name="da Silva R.H."/>
            <person name="de Melo A.L.T.M."/>
            <person name="Pandolfi V."/>
            <person name="Bustamante F.O."/>
            <person name="Brasileiro-Vidal A.C."/>
            <person name="Benko-Iseppon A.M."/>
        </authorList>
    </citation>
    <scope>NUCLEOTIDE SEQUENCE [LARGE SCALE GENOMIC DNA]</scope>
    <source>
        <tissue evidence="2">Leaves</tissue>
    </source>
</reference>
<name>A0ABU6UMU9_9FABA</name>
<dbReference type="EMBL" id="JASCZI010121561">
    <property type="protein sequence ID" value="MED6162224.1"/>
    <property type="molecule type" value="Genomic_DNA"/>
</dbReference>
<accession>A0ABU6UMU9</accession>
<feature type="transmembrane region" description="Helical" evidence="1">
    <location>
        <begin position="76"/>
        <end position="99"/>
    </location>
</feature>
<organism evidence="2 3">
    <name type="scientific">Stylosanthes scabra</name>
    <dbReference type="NCBI Taxonomy" id="79078"/>
    <lineage>
        <taxon>Eukaryota</taxon>
        <taxon>Viridiplantae</taxon>
        <taxon>Streptophyta</taxon>
        <taxon>Embryophyta</taxon>
        <taxon>Tracheophyta</taxon>
        <taxon>Spermatophyta</taxon>
        <taxon>Magnoliopsida</taxon>
        <taxon>eudicotyledons</taxon>
        <taxon>Gunneridae</taxon>
        <taxon>Pentapetalae</taxon>
        <taxon>rosids</taxon>
        <taxon>fabids</taxon>
        <taxon>Fabales</taxon>
        <taxon>Fabaceae</taxon>
        <taxon>Papilionoideae</taxon>
        <taxon>50 kb inversion clade</taxon>
        <taxon>dalbergioids sensu lato</taxon>
        <taxon>Dalbergieae</taxon>
        <taxon>Pterocarpus clade</taxon>
        <taxon>Stylosanthes</taxon>
    </lineage>
</organism>
<sequence>MEEGGGRAAAPARWVAVAPPSAIMVEGRDRCEETLNREKHAVVVGDHDTDAAAVSKLCSASFILCCFSTATKPSHYGFVLVLGKGTVIAIGAAASFLYLL</sequence>
<keyword evidence="1" id="KW-0812">Transmembrane</keyword>
<evidence type="ECO:0000313" key="2">
    <source>
        <dbReference type="EMBL" id="MED6162224.1"/>
    </source>
</evidence>
<protein>
    <submittedName>
        <fullName evidence="2">Uncharacterized protein</fullName>
    </submittedName>
</protein>
<keyword evidence="1" id="KW-0472">Membrane</keyword>
<keyword evidence="1" id="KW-1133">Transmembrane helix</keyword>
<gene>
    <name evidence="2" type="ORF">PIB30_068388</name>
</gene>
<comment type="caution">
    <text evidence="2">The sequence shown here is derived from an EMBL/GenBank/DDBJ whole genome shotgun (WGS) entry which is preliminary data.</text>
</comment>
<evidence type="ECO:0000256" key="1">
    <source>
        <dbReference type="SAM" id="Phobius"/>
    </source>
</evidence>
<proteinExistence type="predicted"/>
<dbReference type="Proteomes" id="UP001341840">
    <property type="component" value="Unassembled WGS sequence"/>
</dbReference>
<evidence type="ECO:0000313" key="3">
    <source>
        <dbReference type="Proteomes" id="UP001341840"/>
    </source>
</evidence>